<evidence type="ECO:0000259" key="7">
    <source>
        <dbReference type="PROSITE" id="PS50011"/>
    </source>
</evidence>
<evidence type="ECO:0000256" key="5">
    <source>
        <dbReference type="ARBA" id="ARBA00022840"/>
    </source>
</evidence>
<comment type="caution">
    <text evidence="8">The sequence shown here is derived from an EMBL/GenBank/DDBJ whole genome shotgun (WGS) entry which is preliminary data.</text>
</comment>
<gene>
    <name evidence="8" type="ORF">GCK72_023895</name>
</gene>
<evidence type="ECO:0000256" key="6">
    <source>
        <dbReference type="SAM" id="MobiDB-lite"/>
    </source>
</evidence>
<dbReference type="GO" id="GO:0005524">
    <property type="term" value="F:ATP binding"/>
    <property type="evidence" value="ECO:0007669"/>
    <property type="project" value="UniProtKB-KW"/>
</dbReference>
<dbReference type="PANTHER" id="PTHR24345:SF91">
    <property type="entry name" value="SERINE_THREONINE-PROTEIN KINASE PLK4"/>
    <property type="match status" value="1"/>
</dbReference>
<proteinExistence type="predicted"/>
<dbReference type="Pfam" id="PF00069">
    <property type="entry name" value="Pkinase"/>
    <property type="match status" value="1"/>
</dbReference>
<dbReference type="GeneID" id="9821375"/>
<dbReference type="SUPFAM" id="SSF56112">
    <property type="entry name" value="Protein kinase-like (PK-like)"/>
    <property type="match status" value="1"/>
</dbReference>
<accession>A0A6A5FXZ1</accession>
<evidence type="ECO:0000256" key="1">
    <source>
        <dbReference type="ARBA" id="ARBA00022527"/>
    </source>
</evidence>
<evidence type="ECO:0000313" key="9">
    <source>
        <dbReference type="Proteomes" id="UP000483820"/>
    </source>
</evidence>
<keyword evidence="3" id="KW-0547">Nucleotide-binding</keyword>
<evidence type="ECO:0000256" key="2">
    <source>
        <dbReference type="ARBA" id="ARBA00022679"/>
    </source>
</evidence>
<dbReference type="EMBL" id="WUAV01000006">
    <property type="protein sequence ID" value="KAF1747433.1"/>
    <property type="molecule type" value="Genomic_DNA"/>
</dbReference>
<dbReference type="InterPro" id="IPR000719">
    <property type="entry name" value="Prot_kinase_dom"/>
</dbReference>
<evidence type="ECO:0000256" key="3">
    <source>
        <dbReference type="ARBA" id="ARBA00022741"/>
    </source>
</evidence>
<name>A0A6A5FXZ1_CAERE</name>
<keyword evidence="2" id="KW-0808">Transferase</keyword>
<keyword evidence="4" id="KW-0418">Kinase</keyword>
<dbReference type="GO" id="GO:0004674">
    <property type="term" value="F:protein serine/threonine kinase activity"/>
    <property type="evidence" value="ECO:0007669"/>
    <property type="project" value="UniProtKB-KW"/>
</dbReference>
<protein>
    <recommendedName>
        <fullName evidence="7">Protein kinase domain-containing protein</fullName>
    </recommendedName>
</protein>
<dbReference type="InterPro" id="IPR011009">
    <property type="entry name" value="Kinase-like_dom_sf"/>
</dbReference>
<dbReference type="CDD" id="cd00180">
    <property type="entry name" value="PKc"/>
    <property type="match status" value="1"/>
</dbReference>
<dbReference type="AlphaFoldDB" id="A0A6A5FXZ1"/>
<dbReference type="CTD" id="9821375"/>
<feature type="region of interest" description="Disordered" evidence="6">
    <location>
        <begin position="348"/>
        <end position="375"/>
    </location>
</feature>
<reference evidence="8 9" key="1">
    <citation type="submission" date="2019-12" db="EMBL/GenBank/DDBJ databases">
        <title>Chromosome-level assembly of the Caenorhabditis remanei genome.</title>
        <authorList>
            <person name="Teterina A.A."/>
            <person name="Willis J.H."/>
            <person name="Phillips P.C."/>
        </authorList>
    </citation>
    <scope>NUCLEOTIDE SEQUENCE [LARGE SCALE GENOMIC DNA]</scope>
    <source>
        <strain evidence="8 9">PX506</strain>
        <tissue evidence="8">Whole organism</tissue>
    </source>
</reference>
<evidence type="ECO:0000313" key="8">
    <source>
        <dbReference type="EMBL" id="KAF1747433.1"/>
    </source>
</evidence>
<evidence type="ECO:0000256" key="4">
    <source>
        <dbReference type="ARBA" id="ARBA00022777"/>
    </source>
</evidence>
<feature type="domain" description="Protein kinase" evidence="7">
    <location>
        <begin position="54"/>
        <end position="304"/>
    </location>
</feature>
<dbReference type="PANTHER" id="PTHR24345">
    <property type="entry name" value="SERINE/THREONINE-PROTEIN KINASE PLK"/>
    <property type="match status" value="1"/>
</dbReference>
<keyword evidence="1" id="KW-0723">Serine/threonine-protein kinase</keyword>
<organism evidence="8 9">
    <name type="scientific">Caenorhabditis remanei</name>
    <name type="common">Caenorhabditis vulgaris</name>
    <dbReference type="NCBI Taxonomy" id="31234"/>
    <lineage>
        <taxon>Eukaryota</taxon>
        <taxon>Metazoa</taxon>
        <taxon>Ecdysozoa</taxon>
        <taxon>Nematoda</taxon>
        <taxon>Chromadorea</taxon>
        <taxon>Rhabditida</taxon>
        <taxon>Rhabditina</taxon>
        <taxon>Rhabditomorpha</taxon>
        <taxon>Rhabditoidea</taxon>
        <taxon>Rhabditidae</taxon>
        <taxon>Peloderinae</taxon>
        <taxon>Caenorhabditis</taxon>
    </lineage>
</organism>
<sequence>MKMECKFLSNPELDKPMGVLNRCMSNELNEEPKQIVKKPAELKVTCLFGVMNGTGVSDRIASGRFGTMYIGTIMDTTLQVAIKEYHPTFNDLMLTAKNEGSDLQKLINIKHPCLLQSYTVDKFRDIVYRVMELCPTTVHADLLTAGKYNEDRIKVVLVQVTRALEYLHAQGIYHGTLHTKNIFIKDNMVKVSDIESNRLLKWVPYARTPLFILPFIAPELHGKLNKLTPECDLWSLGICLFVMATGFSPFRADTRGVLVKNIQNGVIRAPVLSSLKIRDLFKGMIRVNASERTSLNELIKDKWISSDNVWDSLIPFHKDLMEELKKPTIHRPLAKGISKVSLQSNDEGYNSVVTDQPGKPGKDGGEPDESPAVAEEEIPKRYYKNFAVFAMENNREEWDPNLLRLERCKLSNGSNCLKIVIPAIDDPTPSLMSRIQEQIRQRFRRLRPSQENNVSDADYGDYALMSFRRNRTTMESMKNAPKFANARQAQFYYCKQEADRVWASLDMSVCMRCRRLGTDSIEHEEERCLYKMFADAVDTNEVIFCGREDQYNVRYFTLVYRNDGGRLGSLARFRRGSMKVLSSGYQRFLNKIRRQPAEN</sequence>
<dbReference type="PROSITE" id="PS50011">
    <property type="entry name" value="PROTEIN_KINASE_DOM"/>
    <property type="match status" value="1"/>
</dbReference>
<dbReference type="RefSeq" id="XP_003109561.2">
    <property type="nucleotide sequence ID" value="XM_003109513.2"/>
</dbReference>
<dbReference type="GO" id="GO:0005634">
    <property type="term" value="C:nucleus"/>
    <property type="evidence" value="ECO:0007669"/>
    <property type="project" value="TreeGrafter"/>
</dbReference>
<keyword evidence="5" id="KW-0067">ATP-binding</keyword>
<dbReference type="Gene3D" id="1.10.510.10">
    <property type="entry name" value="Transferase(Phosphotransferase) domain 1"/>
    <property type="match status" value="1"/>
</dbReference>
<dbReference type="Proteomes" id="UP000483820">
    <property type="component" value="Chromosome X"/>
</dbReference>
<dbReference type="KEGG" id="crq:GCK72_023895"/>